<evidence type="ECO:0000256" key="1">
    <source>
        <dbReference type="SAM" id="MobiDB-lite"/>
    </source>
</evidence>
<dbReference type="EMBL" id="JABANP010000725">
    <property type="protein sequence ID" value="KAF4679512.1"/>
    <property type="molecule type" value="Genomic_DNA"/>
</dbReference>
<dbReference type="AlphaFoldDB" id="A0A7J6N6G3"/>
<reference evidence="2 3" key="1">
    <citation type="submission" date="2020-04" db="EMBL/GenBank/DDBJ databases">
        <title>Perkinsus olseni comparative genomics.</title>
        <authorList>
            <person name="Bogema D.R."/>
        </authorList>
    </citation>
    <scope>NUCLEOTIDE SEQUENCE [LARGE SCALE GENOMIC DNA]</scope>
    <source>
        <strain evidence="2">00978-12</strain>
    </source>
</reference>
<organism evidence="2 3">
    <name type="scientific">Perkinsus olseni</name>
    <name type="common">Perkinsus atlanticus</name>
    <dbReference type="NCBI Taxonomy" id="32597"/>
    <lineage>
        <taxon>Eukaryota</taxon>
        <taxon>Sar</taxon>
        <taxon>Alveolata</taxon>
        <taxon>Perkinsozoa</taxon>
        <taxon>Perkinsea</taxon>
        <taxon>Perkinsida</taxon>
        <taxon>Perkinsidae</taxon>
        <taxon>Perkinsus</taxon>
    </lineage>
</organism>
<evidence type="ECO:0000313" key="2">
    <source>
        <dbReference type="EMBL" id="KAF4679512.1"/>
    </source>
</evidence>
<protein>
    <submittedName>
        <fullName evidence="2">Uncharacterized protein</fullName>
    </submittedName>
</protein>
<dbReference type="Proteomes" id="UP000541610">
    <property type="component" value="Unassembled WGS sequence"/>
</dbReference>
<accession>A0A7J6N6G3</accession>
<dbReference type="OrthoDB" id="442445at2759"/>
<proteinExistence type="predicted"/>
<name>A0A7J6N6G3_PEROL</name>
<evidence type="ECO:0000313" key="3">
    <source>
        <dbReference type="Proteomes" id="UP000541610"/>
    </source>
</evidence>
<sequence length="571" mass="63853">MFRRVCFAATVVVAATETTYNFAEVDVQNFVNSIADEAVKSMDSAGLADLQSSGAARILESTEVKHYTHCGICQNVNSQRLNSYFLQKIRESCLVAVRAPASVKQFCRTFAKKVRNLDEELNGYLFQLLRVLQLATAMCIESKKCSPVNAFNTYLNPILPDMLTDVERYCPTVSFGSYQECVDTSSQDILNYAVARVKSACSKAKKRSHDLYDFCAWFSTNERFGYGMVQAMVPNYQYATFLSSVLLIAFEMSSNFILKMRSDAGVLRIRVNASSVKNMTDIEEYVLKAWPQLGRLYENYRLYYIDDSDEKCLLNDLSLEDGLTLARIRAEASGRIPMLELNIEKVDDGNSATPCEKADSEIGDADTLAELLEDLGYVVSSDDADALVESLGETGVDLARLREQLESEKENGGHDELPKDPVEGLLTEKMESGDEDARRTMVDLLTQLGFVDNRETAEDLVKRLGSSSKDINEVSRRLIDLTKEQEEERTGEATEEPLKEANDKELRVAETSDVANQLQRLLIEKHFVRTPGDAEDLVAALVGADQDLKKVLQHFTDKMMTKGFQSISSRG</sequence>
<gene>
    <name evidence="2" type="ORF">FOZ60_014956</name>
</gene>
<feature type="region of interest" description="Disordered" evidence="1">
    <location>
        <begin position="484"/>
        <end position="503"/>
    </location>
</feature>
<comment type="caution">
    <text evidence="2">The sequence shown here is derived from an EMBL/GenBank/DDBJ whole genome shotgun (WGS) entry which is preliminary data.</text>
</comment>